<evidence type="ECO:0000313" key="1">
    <source>
        <dbReference type="EMBL" id="MBX57425.1"/>
    </source>
</evidence>
<accession>A0A2P2PRU9</accession>
<dbReference type="AlphaFoldDB" id="A0A2P2PRU9"/>
<protein>
    <submittedName>
        <fullName evidence="1">Cinnamyl alcohol dehydrogenase 1-like</fullName>
    </submittedName>
</protein>
<organism evidence="1">
    <name type="scientific">Rhizophora mucronata</name>
    <name type="common">Asiatic mangrove</name>
    <dbReference type="NCBI Taxonomy" id="61149"/>
    <lineage>
        <taxon>Eukaryota</taxon>
        <taxon>Viridiplantae</taxon>
        <taxon>Streptophyta</taxon>
        <taxon>Embryophyta</taxon>
        <taxon>Tracheophyta</taxon>
        <taxon>Spermatophyta</taxon>
        <taxon>Magnoliopsida</taxon>
        <taxon>eudicotyledons</taxon>
        <taxon>Gunneridae</taxon>
        <taxon>Pentapetalae</taxon>
        <taxon>rosids</taxon>
        <taxon>fabids</taxon>
        <taxon>Malpighiales</taxon>
        <taxon>Rhizophoraceae</taxon>
        <taxon>Rhizophora</taxon>
    </lineage>
</organism>
<dbReference type="EMBL" id="GGEC01076941">
    <property type="protein sequence ID" value="MBX57425.1"/>
    <property type="molecule type" value="Transcribed_RNA"/>
</dbReference>
<name>A0A2P2PRU9_RHIMU</name>
<sequence length="33" mass="3833">MPRSFLTWCTSVWQIPQQRTLTKTSSAPVLLRV</sequence>
<reference evidence="1" key="1">
    <citation type="submission" date="2018-02" db="EMBL/GenBank/DDBJ databases">
        <title>Rhizophora mucronata_Transcriptome.</title>
        <authorList>
            <person name="Meera S.P."/>
            <person name="Sreeshan A."/>
            <person name="Augustine A."/>
        </authorList>
    </citation>
    <scope>NUCLEOTIDE SEQUENCE</scope>
    <source>
        <tissue evidence="1">Leaf</tissue>
    </source>
</reference>
<proteinExistence type="predicted"/>